<evidence type="ECO:0000256" key="8">
    <source>
        <dbReference type="ARBA" id="ARBA00022679"/>
    </source>
</evidence>
<evidence type="ECO:0000256" key="12">
    <source>
        <dbReference type="ARBA" id="ARBA00022993"/>
    </source>
</evidence>
<evidence type="ECO:0000256" key="5">
    <source>
        <dbReference type="ARBA" id="ARBA00012102"/>
    </source>
</evidence>
<dbReference type="PANTHER" id="PTHR10285">
    <property type="entry name" value="URIDINE KINASE"/>
    <property type="match status" value="1"/>
</dbReference>
<organism evidence="17">
    <name type="scientific">Halalkalibacterium halodurans</name>
    <name type="common">Bacillus halodurans</name>
    <dbReference type="NCBI Taxonomy" id="86665"/>
    <lineage>
        <taxon>Bacteria</taxon>
        <taxon>Bacillati</taxon>
        <taxon>Bacillota</taxon>
        <taxon>Bacilli</taxon>
        <taxon>Bacillales</taxon>
        <taxon>Bacillaceae</taxon>
        <taxon>Halalkalibacterium (ex Joshi et al. 2022)</taxon>
    </lineage>
</organism>
<dbReference type="NCBIfam" id="TIGR00554">
    <property type="entry name" value="panK_bact"/>
    <property type="match status" value="1"/>
</dbReference>
<dbReference type="CDD" id="cd02025">
    <property type="entry name" value="PanK"/>
    <property type="match status" value="1"/>
</dbReference>
<keyword evidence="9 14" id="KW-0547">Nucleotide-binding</keyword>
<dbReference type="InterPro" id="IPR006083">
    <property type="entry name" value="PRK/URK"/>
</dbReference>
<evidence type="ECO:0000256" key="13">
    <source>
        <dbReference type="ARBA" id="ARBA00032866"/>
    </source>
</evidence>
<dbReference type="GO" id="GO:0005737">
    <property type="term" value="C:cytoplasm"/>
    <property type="evidence" value="ECO:0007669"/>
    <property type="project" value="UniProtKB-SubCell"/>
</dbReference>
<evidence type="ECO:0000256" key="3">
    <source>
        <dbReference type="ARBA" id="ARBA00005225"/>
    </source>
</evidence>
<dbReference type="Gene3D" id="3.40.50.300">
    <property type="entry name" value="P-loop containing nucleotide triphosphate hydrolases"/>
    <property type="match status" value="1"/>
</dbReference>
<sequence length="316" mass="36422">MATIEACDFFPYTVLSRSQWKSLRKASSLPINEQELEQLVGLNEPITLNEVADIYVPLAELLHVHATAYQRLQQQKRGFFHHGKNRSPFIIGLAGSVAVGKSTTARLLQKLLKAWPEHHHVDLVTTDGFLYPNETLEARGLMDKKGFPESYDLPALIRFLSDVKAGEPYVKAPVYSHLTYNIVEGDYQVVHEPDIVIVEGINVLQVNKRNHHIPNVFVSDFFDFSIYVDAKEEQILQWYIERFKLLQNTAFQDPNSYFHRFRHLSEVEAEQFATSIWKNINGVNLHENILPTRHRADLVLQKGPQHFVDEVKLRNI</sequence>
<evidence type="ECO:0000256" key="14">
    <source>
        <dbReference type="HAMAP-Rule" id="MF_00215"/>
    </source>
</evidence>
<evidence type="ECO:0000256" key="6">
    <source>
        <dbReference type="ARBA" id="ARBA00015080"/>
    </source>
</evidence>
<dbReference type="PIRSF" id="PIRSF000545">
    <property type="entry name" value="Pantothenate_kin"/>
    <property type="match status" value="1"/>
</dbReference>
<dbReference type="SUPFAM" id="SSF52540">
    <property type="entry name" value="P-loop containing nucleoside triphosphate hydrolases"/>
    <property type="match status" value="1"/>
</dbReference>
<keyword evidence="7 14" id="KW-0963">Cytoplasm</keyword>
<evidence type="ECO:0000256" key="1">
    <source>
        <dbReference type="ARBA" id="ARBA00001206"/>
    </source>
</evidence>
<comment type="catalytic activity">
    <reaction evidence="1 14 15">
        <text>(R)-pantothenate + ATP = (R)-4'-phosphopantothenate + ADP + H(+)</text>
        <dbReference type="Rhea" id="RHEA:16373"/>
        <dbReference type="ChEBI" id="CHEBI:10986"/>
        <dbReference type="ChEBI" id="CHEBI:15378"/>
        <dbReference type="ChEBI" id="CHEBI:29032"/>
        <dbReference type="ChEBI" id="CHEBI:30616"/>
        <dbReference type="ChEBI" id="CHEBI:456216"/>
        <dbReference type="EC" id="2.7.1.33"/>
    </reaction>
</comment>
<gene>
    <name evidence="14" type="primary">coaA</name>
    <name evidence="17" type="ORF">AMD02_05340</name>
</gene>
<dbReference type="EC" id="2.7.1.33" evidence="5 14"/>
<evidence type="ECO:0000256" key="7">
    <source>
        <dbReference type="ARBA" id="ARBA00022490"/>
    </source>
</evidence>
<evidence type="ECO:0000256" key="2">
    <source>
        <dbReference type="ARBA" id="ARBA00004496"/>
    </source>
</evidence>
<keyword evidence="11 14" id="KW-0067">ATP-binding</keyword>
<evidence type="ECO:0000256" key="9">
    <source>
        <dbReference type="ARBA" id="ARBA00022741"/>
    </source>
</evidence>
<accession>A0A0M0KHL5</accession>
<evidence type="ECO:0000256" key="4">
    <source>
        <dbReference type="ARBA" id="ARBA00006087"/>
    </source>
</evidence>
<dbReference type="GeneID" id="87598402"/>
<dbReference type="InterPro" id="IPR027417">
    <property type="entry name" value="P-loop_NTPase"/>
</dbReference>
<comment type="subcellular location">
    <subcellularLocation>
        <location evidence="2 14 15">Cytoplasm</location>
    </subcellularLocation>
</comment>
<dbReference type="Pfam" id="PF00485">
    <property type="entry name" value="PRK"/>
    <property type="match status" value="1"/>
</dbReference>
<dbReference type="EMBL" id="LILD01000001">
    <property type="protein sequence ID" value="KOO38350.1"/>
    <property type="molecule type" value="Genomic_DNA"/>
</dbReference>
<evidence type="ECO:0000259" key="16">
    <source>
        <dbReference type="Pfam" id="PF00485"/>
    </source>
</evidence>
<evidence type="ECO:0000256" key="10">
    <source>
        <dbReference type="ARBA" id="ARBA00022777"/>
    </source>
</evidence>
<protein>
    <recommendedName>
        <fullName evidence="6 14">Pantothenate kinase</fullName>
        <ecNumber evidence="5 14">2.7.1.33</ecNumber>
    </recommendedName>
    <alternativeName>
        <fullName evidence="13 14">Pantothenic acid kinase</fullName>
    </alternativeName>
</protein>
<name>A0A0M0KHL5_ALKHA</name>
<keyword evidence="10 14" id="KW-0418">Kinase</keyword>
<keyword evidence="12 14" id="KW-0173">Coenzyme A biosynthesis</keyword>
<proteinExistence type="inferred from homology"/>
<feature type="binding site" evidence="14">
    <location>
        <begin position="95"/>
        <end position="102"/>
    </location>
    <ligand>
        <name>ATP</name>
        <dbReference type="ChEBI" id="CHEBI:30616"/>
    </ligand>
</feature>
<dbReference type="AlphaFoldDB" id="A0A0M0KHL5"/>
<feature type="domain" description="Phosphoribulokinase/uridine kinase" evidence="16">
    <location>
        <begin position="90"/>
        <end position="242"/>
    </location>
</feature>
<comment type="caution">
    <text evidence="17">The sequence shown here is derived from an EMBL/GenBank/DDBJ whole genome shotgun (WGS) entry which is preliminary data.</text>
</comment>
<dbReference type="InterPro" id="IPR004566">
    <property type="entry name" value="PanK"/>
</dbReference>
<dbReference type="GO" id="GO:0015937">
    <property type="term" value="P:coenzyme A biosynthetic process"/>
    <property type="evidence" value="ECO:0007669"/>
    <property type="project" value="UniProtKB-UniRule"/>
</dbReference>
<reference evidence="17" key="1">
    <citation type="submission" date="2015-08" db="EMBL/GenBank/DDBJ databases">
        <title>Complete DNA Sequence of Pseudomonas syringae pv. actinidiae, the Causal Agent of Kiwifruit Canker Disease.</title>
        <authorList>
            <person name="Rikkerink E.H.A."/>
            <person name="Fineran P.C."/>
        </authorList>
    </citation>
    <scope>NUCLEOTIDE SEQUENCE</scope>
    <source>
        <strain evidence="17">DSM 13666</strain>
    </source>
</reference>
<dbReference type="UniPathway" id="UPA00241">
    <property type="reaction ID" value="UER00352"/>
</dbReference>
<comment type="pathway">
    <text evidence="3 14 15">Cofactor biosynthesis; coenzyme A biosynthesis; CoA from (R)-pantothenate: step 1/5.</text>
</comment>
<keyword evidence="8 14" id="KW-0808">Transferase</keyword>
<dbReference type="HAMAP" id="MF_00215">
    <property type="entry name" value="Pantothen_kinase_1"/>
    <property type="match status" value="1"/>
</dbReference>
<evidence type="ECO:0000256" key="11">
    <source>
        <dbReference type="ARBA" id="ARBA00022840"/>
    </source>
</evidence>
<evidence type="ECO:0000256" key="15">
    <source>
        <dbReference type="RuleBase" id="RU003530"/>
    </source>
</evidence>
<dbReference type="PATRIC" id="fig|136160.3.peg.1356"/>
<evidence type="ECO:0000313" key="17">
    <source>
        <dbReference type="EMBL" id="KOO38350.1"/>
    </source>
</evidence>
<dbReference type="GO" id="GO:0005524">
    <property type="term" value="F:ATP binding"/>
    <property type="evidence" value="ECO:0007669"/>
    <property type="project" value="UniProtKB-UniRule"/>
</dbReference>
<comment type="similarity">
    <text evidence="4 14 15">Belongs to the prokaryotic pantothenate kinase family.</text>
</comment>
<dbReference type="RefSeq" id="WP_053430675.1">
    <property type="nucleotide sequence ID" value="NZ_CP040441.1"/>
</dbReference>
<dbReference type="GO" id="GO:0004594">
    <property type="term" value="F:pantothenate kinase activity"/>
    <property type="evidence" value="ECO:0007669"/>
    <property type="project" value="UniProtKB-UniRule"/>
</dbReference>